<keyword evidence="3 4" id="KW-0520">NAD</keyword>
<evidence type="ECO:0000313" key="7">
    <source>
        <dbReference type="EMBL" id="CAG5068232.1"/>
    </source>
</evidence>
<comment type="function">
    <text evidence="3">NDH-1 shuttles electrons from NADH, via FMN and iron-sulfur (Fe-S) centers, to quinones in the respiratory chain. The immediate electron acceptor for the enzyme in this species is believed to be a menaquinone. Couples the redox reaction to proton translocation (for every two electrons transferred, four hydrogen ions are translocated across the cytoplasmic membrane), and thus conserves the redox energy in a proton gradient.</text>
</comment>
<evidence type="ECO:0000256" key="3">
    <source>
        <dbReference type="HAMAP-Rule" id="MF_01357"/>
    </source>
</evidence>
<keyword evidence="8" id="KW-1185">Reference proteome</keyword>
<dbReference type="PROSITE" id="PS00542">
    <property type="entry name" value="COMPLEX1_30K"/>
    <property type="match status" value="1"/>
</dbReference>
<dbReference type="PANTHER" id="PTHR10884:SF14">
    <property type="entry name" value="NADH DEHYDROGENASE [UBIQUINONE] IRON-SULFUR PROTEIN 3, MITOCHONDRIAL"/>
    <property type="match status" value="1"/>
</dbReference>
<comment type="catalytic activity">
    <reaction evidence="3 5">
        <text>a quinone + NADH + 5 H(+)(in) = a quinol + NAD(+) + 4 H(+)(out)</text>
        <dbReference type="Rhea" id="RHEA:57888"/>
        <dbReference type="ChEBI" id="CHEBI:15378"/>
        <dbReference type="ChEBI" id="CHEBI:24646"/>
        <dbReference type="ChEBI" id="CHEBI:57540"/>
        <dbReference type="ChEBI" id="CHEBI:57945"/>
        <dbReference type="ChEBI" id="CHEBI:132124"/>
    </reaction>
</comment>
<dbReference type="EMBL" id="CAJRAU010000001">
    <property type="protein sequence ID" value="CAG5068232.1"/>
    <property type="molecule type" value="Genomic_DNA"/>
</dbReference>
<dbReference type="EC" id="7.1.1.-" evidence="3"/>
<keyword evidence="3" id="KW-0472">Membrane</keyword>
<sequence length="180" mass="20456">MTFQEISALIVAQFPGVAIDADTKGPQPILIVPVEKIDAICAFLHQDSRLYFDFLACITAMDNGPGLATMEVIYNLTSIPYHTDLTIKVVFPRNAADTALPSVPTVSHIWRTADWHEREAYDLMGIYFEGHPDLRRILLPEDWEGHPLRRDYNVQDRYHGIYVRYEDGGPDQELVGPDRT</sequence>
<evidence type="ECO:0000256" key="4">
    <source>
        <dbReference type="RuleBase" id="RU003456"/>
    </source>
</evidence>
<comment type="similarity">
    <text evidence="1 3 4">Belongs to the complex I 30 kDa subunit family.</text>
</comment>
<dbReference type="HAMAP" id="MF_01357">
    <property type="entry name" value="NDH1_NuoC"/>
    <property type="match status" value="1"/>
</dbReference>
<evidence type="ECO:0000259" key="6">
    <source>
        <dbReference type="Pfam" id="PF00329"/>
    </source>
</evidence>
<feature type="domain" description="NADH:ubiquinone oxidoreductase 30kDa subunit" evidence="6">
    <location>
        <begin position="32"/>
        <end position="157"/>
    </location>
</feature>
<proteinExistence type="inferred from homology"/>
<dbReference type="InterPro" id="IPR001268">
    <property type="entry name" value="NADH_UbQ_OxRdtase_30kDa_su"/>
</dbReference>
<evidence type="ECO:0000256" key="1">
    <source>
        <dbReference type="ARBA" id="ARBA00007569"/>
    </source>
</evidence>
<name>A0ABM8UL56_9BACT</name>
<organism evidence="7 8">
    <name type="scientific">Dyadobacter linearis</name>
    <dbReference type="NCBI Taxonomy" id="2823330"/>
    <lineage>
        <taxon>Bacteria</taxon>
        <taxon>Pseudomonadati</taxon>
        <taxon>Bacteroidota</taxon>
        <taxon>Cytophagia</taxon>
        <taxon>Cytophagales</taxon>
        <taxon>Spirosomataceae</taxon>
        <taxon>Dyadobacter</taxon>
    </lineage>
</organism>
<dbReference type="Pfam" id="PF00329">
    <property type="entry name" value="Complex1_30kDa"/>
    <property type="match status" value="1"/>
</dbReference>
<comment type="caution">
    <text evidence="7">The sequence shown here is derived from an EMBL/GenBank/DDBJ whole genome shotgun (WGS) entry which is preliminary data.</text>
</comment>
<protein>
    <recommendedName>
        <fullName evidence="3">NADH-quinone oxidoreductase subunit C</fullName>
        <ecNumber evidence="3">7.1.1.-</ecNumber>
    </recommendedName>
    <alternativeName>
        <fullName evidence="3">NADH dehydrogenase I subunit C</fullName>
    </alternativeName>
    <alternativeName>
        <fullName evidence="3">NDH-1 subunit C</fullName>
    </alternativeName>
</protein>
<comment type="subcellular location">
    <subcellularLocation>
        <location evidence="3">Cell membrane</location>
        <topology evidence="3">Peripheral membrane protein</topology>
        <orientation evidence="3">Cytoplasmic side</orientation>
    </subcellularLocation>
</comment>
<evidence type="ECO:0000256" key="2">
    <source>
        <dbReference type="ARBA" id="ARBA00022448"/>
    </source>
</evidence>
<keyword evidence="3 4" id="KW-1278">Translocase</keyword>
<evidence type="ECO:0000313" key="8">
    <source>
        <dbReference type="Proteomes" id="UP000679725"/>
    </source>
</evidence>
<comment type="subunit">
    <text evidence="3">NDH-1 is composed of 14 different subunits. Subunits NuoB, C, D, E, F, and G constitute the peripheral sector of the complex.</text>
</comment>
<dbReference type="InterPro" id="IPR010218">
    <property type="entry name" value="NADH_DH_suC"/>
</dbReference>
<keyword evidence="2 3" id="KW-0813">Transport</keyword>
<accession>A0ABM8UL56</accession>
<dbReference type="InterPro" id="IPR020396">
    <property type="entry name" value="NADH_UbQ_OxRdtase_CS"/>
</dbReference>
<dbReference type="RefSeq" id="WP_215232332.1">
    <property type="nucleotide sequence ID" value="NZ_CAJRAU010000001.1"/>
</dbReference>
<dbReference type="PANTHER" id="PTHR10884">
    <property type="entry name" value="NADH DEHYDROGENASE UBIQUINONE IRON-SULFUR PROTEIN 3"/>
    <property type="match status" value="1"/>
</dbReference>
<reference evidence="7 8" key="1">
    <citation type="submission" date="2021-04" db="EMBL/GenBank/DDBJ databases">
        <authorList>
            <person name="Rodrigo-Torres L."/>
            <person name="Arahal R. D."/>
            <person name="Lucena T."/>
        </authorList>
    </citation>
    <scope>NUCLEOTIDE SEQUENCE [LARGE SCALE GENOMIC DNA]</scope>
    <source>
        <strain evidence="7 8">CECT 9623</strain>
    </source>
</reference>
<dbReference type="Gene3D" id="3.30.460.80">
    <property type="entry name" value="NADH:ubiquinone oxidoreductase, 30kDa subunit"/>
    <property type="match status" value="1"/>
</dbReference>
<dbReference type="Proteomes" id="UP000679725">
    <property type="component" value="Unassembled WGS sequence"/>
</dbReference>
<dbReference type="InterPro" id="IPR037232">
    <property type="entry name" value="NADH_quin_OxRdtase_su_C/D-like"/>
</dbReference>
<dbReference type="SUPFAM" id="SSF143243">
    <property type="entry name" value="Nqo5-like"/>
    <property type="match status" value="1"/>
</dbReference>
<keyword evidence="3" id="KW-1003">Cell membrane</keyword>
<evidence type="ECO:0000256" key="5">
    <source>
        <dbReference type="RuleBase" id="RU003582"/>
    </source>
</evidence>
<gene>
    <name evidence="7" type="primary">ndhJ_1</name>
    <name evidence="3" type="synonym">nuoC</name>
    <name evidence="7" type="ORF">DYBT9623_00961</name>
</gene>
<keyword evidence="3 5" id="KW-0874">Quinone</keyword>